<dbReference type="Proteomes" id="UP000230002">
    <property type="component" value="Unassembled WGS sequence"/>
</dbReference>
<keyword evidence="2" id="KW-1185">Reference proteome</keyword>
<protein>
    <submittedName>
        <fullName evidence="1">Uncharacterized protein</fullName>
    </submittedName>
</protein>
<reference evidence="1 2" key="1">
    <citation type="journal article" date="2015" name="Sci. Rep.">
        <title>Chromosome-level genome map provides insights into diverse defense mechanisms in the medicinal fungus Ganoderma sinense.</title>
        <authorList>
            <person name="Zhu Y."/>
            <person name="Xu J."/>
            <person name="Sun C."/>
            <person name="Zhou S."/>
            <person name="Xu H."/>
            <person name="Nelson D.R."/>
            <person name="Qian J."/>
            <person name="Song J."/>
            <person name="Luo H."/>
            <person name="Xiang L."/>
            <person name="Li Y."/>
            <person name="Xu Z."/>
            <person name="Ji A."/>
            <person name="Wang L."/>
            <person name="Lu S."/>
            <person name="Hayward A."/>
            <person name="Sun W."/>
            <person name="Li X."/>
            <person name="Schwartz D.C."/>
            <person name="Wang Y."/>
            <person name="Chen S."/>
        </authorList>
    </citation>
    <scope>NUCLEOTIDE SEQUENCE [LARGE SCALE GENOMIC DNA]</scope>
    <source>
        <strain evidence="1 2">ZZ0214-1</strain>
    </source>
</reference>
<comment type="caution">
    <text evidence="1">The sequence shown here is derived from an EMBL/GenBank/DDBJ whole genome shotgun (WGS) entry which is preliminary data.</text>
</comment>
<proteinExistence type="predicted"/>
<evidence type="ECO:0000313" key="1">
    <source>
        <dbReference type="EMBL" id="PIL29591.1"/>
    </source>
</evidence>
<dbReference type="STRING" id="1077348.A0A2G8S758"/>
<dbReference type="AlphaFoldDB" id="A0A2G8S758"/>
<gene>
    <name evidence="1" type="ORF">GSI_08227</name>
</gene>
<sequence>MASLALVRAYQQSFASHPYFTLAVTNGALNAFGDAVAQVTQKLVRISVLSLTRGDVNLTPRSFQTDPDNGRRKRQYDLLRTLRFFAFGFGMGEFACPVMHELHVKAAVRQAHSSVAGTSSSSATFLCGP</sequence>
<dbReference type="EMBL" id="AYKW01000020">
    <property type="protein sequence ID" value="PIL29591.1"/>
    <property type="molecule type" value="Genomic_DNA"/>
</dbReference>
<organism evidence="1 2">
    <name type="scientific">Ganoderma sinense ZZ0214-1</name>
    <dbReference type="NCBI Taxonomy" id="1077348"/>
    <lineage>
        <taxon>Eukaryota</taxon>
        <taxon>Fungi</taxon>
        <taxon>Dikarya</taxon>
        <taxon>Basidiomycota</taxon>
        <taxon>Agaricomycotina</taxon>
        <taxon>Agaricomycetes</taxon>
        <taxon>Polyporales</taxon>
        <taxon>Polyporaceae</taxon>
        <taxon>Ganoderma</taxon>
    </lineage>
</organism>
<accession>A0A2G8S758</accession>
<dbReference type="OrthoDB" id="10267969at2759"/>
<evidence type="ECO:0000313" key="2">
    <source>
        <dbReference type="Proteomes" id="UP000230002"/>
    </source>
</evidence>
<name>A0A2G8S758_9APHY</name>